<proteinExistence type="predicted"/>
<dbReference type="EMBL" id="JANUAU010000001">
    <property type="protein sequence ID" value="MCS3676562.1"/>
    <property type="molecule type" value="Genomic_DNA"/>
</dbReference>
<comment type="caution">
    <text evidence="1">The sequence shown here is derived from an EMBL/GenBank/DDBJ whole genome shotgun (WGS) entry which is preliminary data.</text>
</comment>
<evidence type="ECO:0000313" key="4">
    <source>
        <dbReference type="EMBL" id="MCS3952082.1"/>
    </source>
</evidence>
<evidence type="ECO:0000313" key="1">
    <source>
        <dbReference type="EMBL" id="MCS3676562.1"/>
    </source>
</evidence>
<dbReference type="Proteomes" id="UP001155034">
    <property type="component" value="Unassembled WGS sequence"/>
</dbReference>
<dbReference type="Proteomes" id="UP001155057">
    <property type="component" value="Unassembled WGS sequence"/>
</dbReference>
<organism evidence="1 8">
    <name type="scientific">Salinibacter ruber</name>
    <dbReference type="NCBI Taxonomy" id="146919"/>
    <lineage>
        <taxon>Bacteria</taxon>
        <taxon>Pseudomonadati</taxon>
        <taxon>Rhodothermota</taxon>
        <taxon>Rhodothermia</taxon>
        <taxon>Rhodothermales</taxon>
        <taxon>Salinibacteraceae</taxon>
        <taxon>Salinibacter</taxon>
    </lineage>
</organism>
<evidence type="ECO:0000313" key="6">
    <source>
        <dbReference type="EMBL" id="MCS4122646.1"/>
    </source>
</evidence>
<protein>
    <submittedName>
        <fullName evidence="1">Uncharacterized protein</fullName>
    </submittedName>
</protein>
<gene>
    <name evidence="6" type="ORF">GGP45_003010</name>
    <name evidence="2" type="ORF">GGP61_002666</name>
    <name evidence="1" type="ORF">GGP71_000458</name>
    <name evidence="3" type="ORF">GGP82_002471</name>
    <name evidence="4" type="ORF">GGP83_002038</name>
    <name evidence="7" type="ORF">GGP99_002473</name>
    <name evidence="5" type="ORF">GGQ01_001784</name>
</gene>
<dbReference type="RefSeq" id="WP_013062257.1">
    <property type="nucleotide sequence ID" value="NZ_CALTRV010000007.1"/>
</dbReference>
<evidence type="ECO:0000313" key="2">
    <source>
        <dbReference type="EMBL" id="MCS3711040.1"/>
    </source>
</evidence>
<dbReference type="GeneID" id="83728768"/>
<evidence type="ECO:0000313" key="8">
    <source>
        <dbReference type="Proteomes" id="UP001155027"/>
    </source>
</evidence>
<reference evidence="1" key="1">
    <citation type="submission" date="2022-08" db="EMBL/GenBank/DDBJ databases">
        <title>Genomic Encyclopedia of Type Strains, Phase V (KMG-V): Genome sequencing to study the core and pangenomes of soil and plant-associated prokaryotes.</title>
        <authorList>
            <person name="Whitman W."/>
        </authorList>
    </citation>
    <scope>NUCLEOTIDE SEQUENCE</scope>
    <source>
        <strain evidence="1">0</strain>
        <strain evidence="3">SP2016B</strain>
        <strain evidence="4">SP2017</strain>
        <strain evidence="7">SP3002</strain>
        <strain evidence="5">SP3012</strain>
        <strain evidence="6">SP3026</strain>
        <strain evidence="2">SP3049</strain>
    </source>
</reference>
<dbReference type="EMBL" id="JANUBL010000007">
    <property type="protein sequence ID" value="MCS4122646.1"/>
    <property type="molecule type" value="Genomic_DNA"/>
</dbReference>
<dbReference type="EMBL" id="JANTZM010000012">
    <property type="protein sequence ID" value="MCS4158501.1"/>
    <property type="molecule type" value="Genomic_DNA"/>
</dbReference>
<dbReference type="EMBL" id="JANTYZ010000007">
    <property type="protein sequence ID" value="MCS3865907.1"/>
    <property type="molecule type" value="Genomic_DNA"/>
</dbReference>
<dbReference type="Proteomes" id="UP001155110">
    <property type="component" value="Unassembled WGS sequence"/>
</dbReference>
<evidence type="ECO:0000313" key="5">
    <source>
        <dbReference type="EMBL" id="MCS4036719.1"/>
    </source>
</evidence>
<accession>A0A840DKN0</accession>
<evidence type="ECO:0000313" key="3">
    <source>
        <dbReference type="EMBL" id="MCS3865907.1"/>
    </source>
</evidence>
<name>A0A840DKN0_9BACT</name>
<evidence type="ECO:0000313" key="7">
    <source>
        <dbReference type="EMBL" id="MCS4158501.1"/>
    </source>
</evidence>
<dbReference type="Proteomes" id="UP001155040">
    <property type="component" value="Unassembled WGS sequence"/>
</dbReference>
<dbReference type="Proteomes" id="UP001155027">
    <property type="component" value="Unassembled WGS sequence"/>
</dbReference>
<dbReference type="Proteomes" id="UP001155144">
    <property type="component" value="Unassembled WGS sequence"/>
</dbReference>
<dbReference type="EMBL" id="JANUAE010000010">
    <property type="protein sequence ID" value="MCS3711040.1"/>
    <property type="molecule type" value="Genomic_DNA"/>
</dbReference>
<dbReference type="Proteomes" id="UP001155010">
    <property type="component" value="Unassembled WGS sequence"/>
</dbReference>
<sequence length="87" mass="10167">MRLFLLFWTCPALVALPFRRLVRLVQQFSQWAVSKGRSVRREQRPIWDTLRPQSRILKDPPAERAVLLPLQARRLARVLVASRPLGP</sequence>
<dbReference type="EMBL" id="JANUBB010000007">
    <property type="protein sequence ID" value="MCS3952082.1"/>
    <property type="molecule type" value="Genomic_DNA"/>
</dbReference>
<dbReference type="EMBL" id="JANUBF010000010">
    <property type="protein sequence ID" value="MCS4036719.1"/>
    <property type="molecule type" value="Genomic_DNA"/>
</dbReference>
<dbReference type="AlphaFoldDB" id="A0A840DKN0"/>